<feature type="region of interest" description="Disordered" evidence="1">
    <location>
        <begin position="775"/>
        <end position="854"/>
    </location>
</feature>
<dbReference type="OrthoDB" id="1749473at2759"/>
<reference evidence="4" key="1">
    <citation type="journal article" date="2014" name="Genome Announc.">
        <title>Genome sequence of the pathogenic fungus Sporothrix schenckii (ATCC 58251).</title>
        <authorList>
            <person name="Cuomo C.A."/>
            <person name="Rodriguez-Del Valle N."/>
            <person name="Perez-Sanchez L."/>
            <person name="Abouelleil A."/>
            <person name="Goldberg J."/>
            <person name="Young S."/>
            <person name="Zeng Q."/>
            <person name="Birren B.W."/>
        </authorList>
    </citation>
    <scope>NUCLEOTIDE SEQUENCE [LARGE SCALE GENOMIC DNA]</scope>
    <source>
        <strain evidence="4">ATCC 58251 / de Perez 2211183</strain>
    </source>
</reference>
<dbReference type="Proteomes" id="UP000018087">
    <property type="component" value="Unassembled WGS sequence"/>
</dbReference>
<keyword evidence="4" id="KW-1185">Reference proteome</keyword>
<dbReference type="EMBL" id="KI440847">
    <property type="protein sequence ID" value="ERS97789.1"/>
    <property type="molecule type" value="Genomic_DNA"/>
</dbReference>
<dbReference type="eggNOG" id="ENOG502S0S8">
    <property type="taxonomic scope" value="Eukaryota"/>
</dbReference>
<protein>
    <recommendedName>
        <fullName evidence="2">PH domain-containing protein</fullName>
    </recommendedName>
</protein>
<feature type="region of interest" description="Disordered" evidence="1">
    <location>
        <begin position="54"/>
        <end position="78"/>
    </location>
</feature>
<dbReference type="AlphaFoldDB" id="U7PSR1"/>
<feature type="compositionally biased region" description="Basic and acidic residues" evidence="1">
    <location>
        <begin position="54"/>
        <end position="66"/>
    </location>
</feature>
<feature type="compositionally biased region" description="Pro residues" evidence="1">
    <location>
        <begin position="933"/>
        <end position="951"/>
    </location>
</feature>
<feature type="compositionally biased region" description="Low complexity" evidence="1">
    <location>
        <begin position="923"/>
        <end position="932"/>
    </location>
</feature>
<accession>U7PSR1</accession>
<dbReference type="SUPFAM" id="SSF50729">
    <property type="entry name" value="PH domain-like"/>
    <property type="match status" value="1"/>
</dbReference>
<feature type="compositionally biased region" description="Polar residues" evidence="1">
    <location>
        <begin position="484"/>
        <end position="496"/>
    </location>
</feature>
<dbReference type="STRING" id="1391915.U7PSR1"/>
<feature type="domain" description="PH" evidence="2">
    <location>
        <begin position="295"/>
        <end position="398"/>
    </location>
</feature>
<feature type="compositionally biased region" description="Pro residues" evidence="1">
    <location>
        <begin position="1097"/>
        <end position="1115"/>
    </location>
</feature>
<feature type="region of interest" description="Disordered" evidence="1">
    <location>
        <begin position="1062"/>
        <end position="1127"/>
    </location>
</feature>
<feature type="compositionally biased region" description="Polar residues" evidence="1">
    <location>
        <begin position="518"/>
        <end position="550"/>
    </location>
</feature>
<feature type="compositionally biased region" description="Pro residues" evidence="1">
    <location>
        <begin position="559"/>
        <end position="574"/>
    </location>
</feature>
<evidence type="ECO:0000256" key="1">
    <source>
        <dbReference type="SAM" id="MobiDB-lite"/>
    </source>
</evidence>
<feature type="region of interest" description="Disordered" evidence="1">
    <location>
        <begin position="518"/>
        <end position="580"/>
    </location>
</feature>
<organism evidence="3 4">
    <name type="scientific">Sporothrix schenckii (strain ATCC 58251 / de Perez 2211183)</name>
    <name type="common">Rose-picker's disease fungus</name>
    <dbReference type="NCBI Taxonomy" id="1391915"/>
    <lineage>
        <taxon>Eukaryota</taxon>
        <taxon>Fungi</taxon>
        <taxon>Dikarya</taxon>
        <taxon>Ascomycota</taxon>
        <taxon>Pezizomycotina</taxon>
        <taxon>Sordariomycetes</taxon>
        <taxon>Sordariomycetidae</taxon>
        <taxon>Ophiostomatales</taxon>
        <taxon>Ophiostomataceae</taxon>
        <taxon>Sporothrix</taxon>
    </lineage>
</organism>
<feature type="compositionally biased region" description="Basic and acidic residues" evidence="1">
    <location>
        <begin position="1116"/>
        <end position="1127"/>
    </location>
</feature>
<feature type="compositionally biased region" description="Low complexity" evidence="1">
    <location>
        <begin position="952"/>
        <end position="989"/>
    </location>
</feature>
<feature type="region of interest" description="Disordered" evidence="1">
    <location>
        <begin position="446"/>
        <end position="499"/>
    </location>
</feature>
<name>U7PSR1_SPOS1</name>
<sequence>MSEAVPNNMTATADEASSNASTVTTLEALQKQSSHTRRMRPPVVLHEAAGADEPRVPLRSGPREGGLRATNPEKLAHRESRLGLRGLFSRHKASGQDVRASIVDFSSWPYFHTPRSESALPKNPHAASSSLSVVPQEPEPKTDLPVAPTPDRSTPTPTLHGQQAPVTATQPTESAVPLIGTPSTTKAKKPAVPLRSRTPISSSRAIRGSLATWDPPPLFQAYPQAIKHAQLPICTTSIEVLMRLQGSVGGVDAAAREADSPEDGIEKLAEKAKRRHRRNTSGSSMKLDWVTKIYVLVTSGYLLQYSAEGSFDRLPEKILPISRDSAAFASDLIPGRHWVLRVSSSMDVDGSQTNDSRSLFSRLPFRAAERRQATTFLMVFESAEEMESWISILRREIEQLGGKKHLSETGKPKAENGVVDPRFQVNHRTLVVRDPERFSRILSPSDVAHIPRRTPREGNQHQHLEAPSPAATMSLPDRDPLSDDMSTTNSIYSQDGRQLESLRDSAGNRFSYISSGQRTIVTSDSSSPPCSPVRNSFTSNHNAQTDEQQGTTATSTSTPSPPPPPPTQPQPAPESPDARPAVRLRTNAAAILERRQSMQVMTSSQRVADIHMLPTQLPPPQPPPTEALPRLPTSTFSMSKPLPPPVPLRRETNFSLFDAAATIPNFSVPHSASKRYSAVMKTSAAPGMPPTQDLLAHPVPDSTLAAAFSAFPLPPREAPPRLQQSAFGPPSTRNSRRRLPPPSLAFSRPLSIVADHASPSTTSPPLPGEVVVSNAALDDNNPSSPGYGSDVPDTPALFDAWKSPEPVVAKQPSSPTRPVSRRRSGSFSSLSRNSNKPGSSGSDNSYATASEVPVRNSPRRHFSMLALRSVSDSASERIEPRTVVVPKRASMILPLSKYNALSPKLPEDDPRDNWTAPPPPLAAPLTAPLAAPLVPPLAPPPSQPLPQPPSRPQSRGQSQSRTSSLTRLQSRSPARPRSSHGSNGNRGSSDFSFPLPPDNKRASMFVQPSAGVGGRIADGRQTSRPLSLYHATAMSRAGGSVDTGRGRTSIKPEPLATLAVTDASNGSLAPPVMHARARSTSSNGALHRRSPPQLADGPPPAPPPSCALPPLPVKAPEPDPRRRILPV</sequence>
<proteinExistence type="predicted"/>
<dbReference type="PROSITE" id="PS50003">
    <property type="entry name" value="PH_DOMAIN"/>
    <property type="match status" value="1"/>
</dbReference>
<feature type="compositionally biased region" description="Basic and acidic residues" evidence="1">
    <location>
        <begin position="454"/>
        <end position="464"/>
    </location>
</feature>
<feature type="region of interest" description="Disordered" evidence="1">
    <location>
        <begin position="1"/>
        <end position="23"/>
    </location>
</feature>
<gene>
    <name evidence="3" type="ORF">HMPREF1624_05960</name>
</gene>
<evidence type="ECO:0000313" key="3">
    <source>
        <dbReference type="EMBL" id="ERS97789.1"/>
    </source>
</evidence>
<feature type="region of interest" description="Disordered" evidence="1">
    <location>
        <begin position="712"/>
        <end position="745"/>
    </location>
</feature>
<evidence type="ECO:0000313" key="4">
    <source>
        <dbReference type="Proteomes" id="UP000018087"/>
    </source>
</evidence>
<feature type="region of interest" description="Disordered" evidence="1">
    <location>
        <begin position="900"/>
        <end position="1023"/>
    </location>
</feature>
<evidence type="ECO:0000259" key="2">
    <source>
        <dbReference type="PROSITE" id="PS50003"/>
    </source>
</evidence>
<feature type="compositionally biased region" description="Polar residues" evidence="1">
    <location>
        <begin position="151"/>
        <end position="173"/>
    </location>
</feature>
<feature type="compositionally biased region" description="Polar residues" evidence="1">
    <location>
        <begin position="835"/>
        <end position="848"/>
    </location>
</feature>
<feature type="compositionally biased region" description="Low complexity" evidence="1">
    <location>
        <begin position="825"/>
        <end position="834"/>
    </location>
</feature>
<dbReference type="InterPro" id="IPR001849">
    <property type="entry name" value="PH_domain"/>
</dbReference>
<feature type="region of interest" description="Disordered" evidence="1">
    <location>
        <begin position="115"/>
        <end position="199"/>
    </location>
</feature>
<dbReference type="HOGENOM" id="CLU_009124_1_0_1"/>